<dbReference type="Pfam" id="PF13639">
    <property type="entry name" value="zf-RING_2"/>
    <property type="match status" value="1"/>
</dbReference>
<reference evidence="12" key="2">
    <citation type="submission" date="2015-01" db="EMBL/GenBank/DDBJ databases">
        <title>Evolutionary Origins and Diversification of the Mycorrhizal Mutualists.</title>
        <authorList>
            <consortium name="DOE Joint Genome Institute"/>
            <consortium name="Mycorrhizal Genomics Consortium"/>
            <person name="Kohler A."/>
            <person name="Kuo A."/>
            <person name="Nagy L.G."/>
            <person name="Floudas D."/>
            <person name="Copeland A."/>
            <person name="Barry K.W."/>
            <person name="Cichocki N."/>
            <person name="Veneault-Fourrey C."/>
            <person name="LaButti K."/>
            <person name="Lindquist E.A."/>
            <person name="Lipzen A."/>
            <person name="Lundell T."/>
            <person name="Morin E."/>
            <person name="Murat C."/>
            <person name="Riley R."/>
            <person name="Ohm R."/>
            <person name="Sun H."/>
            <person name="Tunlid A."/>
            <person name="Henrissat B."/>
            <person name="Grigoriev I.V."/>
            <person name="Hibbett D.S."/>
            <person name="Martin F."/>
        </authorList>
    </citation>
    <scope>NUCLEOTIDE SEQUENCE [LARGE SCALE GENOMIC DNA]</scope>
    <source>
        <strain evidence="12">Marx 270</strain>
    </source>
</reference>
<dbReference type="SMART" id="SM00248">
    <property type="entry name" value="ANK"/>
    <property type="match status" value="4"/>
</dbReference>
<dbReference type="STRING" id="870435.A0A0C3JUQ0"/>
<name>A0A0C3JUQ0_PISTI</name>
<feature type="domain" description="FYVE-type" evidence="10">
    <location>
        <begin position="662"/>
        <end position="733"/>
    </location>
</feature>
<keyword evidence="4" id="KW-0862">Zinc</keyword>
<keyword evidence="5 6" id="KW-0040">ANK repeat</keyword>
<keyword evidence="3 7" id="KW-0863">Zinc-finger</keyword>
<gene>
    <name evidence="11" type="ORF">M404DRAFT_124654</name>
</gene>
<dbReference type="Pfam" id="PF01363">
    <property type="entry name" value="FYVE"/>
    <property type="match status" value="1"/>
</dbReference>
<dbReference type="AlphaFoldDB" id="A0A0C3JUQ0"/>
<keyword evidence="1" id="KW-0479">Metal-binding</keyword>
<dbReference type="Pfam" id="PF13857">
    <property type="entry name" value="Ank_5"/>
    <property type="match status" value="1"/>
</dbReference>
<dbReference type="CDD" id="cd16489">
    <property type="entry name" value="mRING-CH-C4HC2H_ZNRF"/>
    <property type="match status" value="1"/>
</dbReference>
<protein>
    <recommendedName>
        <fullName evidence="13">FYVE-type domain-containing protein</fullName>
    </recommendedName>
</protein>
<feature type="region of interest" description="Disordered" evidence="8">
    <location>
        <begin position="562"/>
        <end position="623"/>
    </location>
</feature>
<evidence type="ECO:0000259" key="9">
    <source>
        <dbReference type="PROSITE" id="PS50089"/>
    </source>
</evidence>
<feature type="repeat" description="ANK" evidence="6">
    <location>
        <begin position="54"/>
        <end position="76"/>
    </location>
</feature>
<reference evidence="11 12" key="1">
    <citation type="submission" date="2014-04" db="EMBL/GenBank/DDBJ databases">
        <authorList>
            <consortium name="DOE Joint Genome Institute"/>
            <person name="Kuo A."/>
            <person name="Kohler A."/>
            <person name="Costa M.D."/>
            <person name="Nagy L.G."/>
            <person name="Floudas D."/>
            <person name="Copeland A."/>
            <person name="Barry K.W."/>
            <person name="Cichocki N."/>
            <person name="Veneault-Fourrey C."/>
            <person name="LaButti K."/>
            <person name="Lindquist E.A."/>
            <person name="Lipzen A."/>
            <person name="Lundell T."/>
            <person name="Morin E."/>
            <person name="Murat C."/>
            <person name="Sun H."/>
            <person name="Tunlid A."/>
            <person name="Henrissat B."/>
            <person name="Grigoriev I.V."/>
            <person name="Hibbett D.S."/>
            <person name="Martin F."/>
            <person name="Nordberg H.P."/>
            <person name="Cantor M.N."/>
            <person name="Hua S.X."/>
        </authorList>
    </citation>
    <scope>NUCLEOTIDE SEQUENCE [LARGE SCALE GENOMIC DNA]</scope>
    <source>
        <strain evidence="11 12">Marx 270</strain>
    </source>
</reference>
<evidence type="ECO:0000313" key="11">
    <source>
        <dbReference type="EMBL" id="KIO12838.1"/>
    </source>
</evidence>
<dbReference type="InParanoid" id="A0A0C3JUQ0"/>
<dbReference type="InterPro" id="IPR036770">
    <property type="entry name" value="Ankyrin_rpt-contain_sf"/>
</dbReference>
<evidence type="ECO:0000256" key="3">
    <source>
        <dbReference type="ARBA" id="ARBA00022771"/>
    </source>
</evidence>
<dbReference type="GO" id="GO:0008270">
    <property type="term" value="F:zinc ion binding"/>
    <property type="evidence" value="ECO:0007669"/>
    <property type="project" value="UniProtKB-KW"/>
</dbReference>
<keyword evidence="12" id="KW-1185">Reference proteome</keyword>
<feature type="domain" description="RING-type" evidence="9">
    <location>
        <begin position="830"/>
        <end position="870"/>
    </location>
</feature>
<dbReference type="Pfam" id="PF00023">
    <property type="entry name" value="Ank"/>
    <property type="match status" value="1"/>
</dbReference>
<dbReference type="SUPFAM" id="SSF57850">
    <property type="entry name" value="RING/U-box"/>
    <property type="match status" value="1"/>
</dbReference>
<evidence type="ECO:0000313" key="12">
    <source>
        <dbReference type="Proteomes" id="UP000054217"/>
    </source>
</evidence>
<dbReference type="PROSITE" id="PS50088">
    <property type="entry name" value="ANK_REPEAT"/>
    <property type="match status" value="3"/>
</dbReference>
<dbReference type="Pfam" id="PF12796">
    <property type="entry name" value="Ank_2"/>
    <property type="match status" value="1"/>
</dbReference>
<dbReference type="PROSITE" id="PS50089">
    <property type="entry name" value="ZF_RING_2"/>
    <property type="match status" value="1"/>
</dbReference>
<evidence type="ECO:0000256" key="4">
    <source>
        <dbReference type="ARBA" id="ARBA00022833"/>
    </source>
</evidence>
<dbReference type="PROSITE" id="PS50178">
    <property type="entry name" value="ZF_FYVE"/>
    <property type="match status" value="1"/>
</dbReference>
<dbReference type="HOGENOM" id="CLU_006668_0_0_1"/>
<evidence type="ECO:0000259" key="10">
    <source>
        <dbReference type="PROSITE" id="PS50178"/>
    </source>
</evidence>
<dbReference type="SUPFAM" id="SSF57903">
    <property type="entry name" value="FYVE/PHD zinc finger"/>
    <property type="match status" value="1"/>
</dbReference>
<dbReference type="InterPro" id="IPR017455">
    <property type="entry name" value="Znf_FYVE-rel"/>
</dbReference>
<evidence type="ECO:0000256" key="7">
    <source>
        <dbReference type="PROSITE-ProRule" id="PRU00175"/>
    </source>
</evidence>
<proteinExistence type="predicted"/>
<keyword evidence="2" id="KW-0677">Repeat</keyword>
<feature type="repeat" description="ANK" evidence="6">
    <location>
        <begin position="88"/>
        <end position="120"/>
    </location>
</feature>
<dbReference type="Gene3D" id="1.25.40.20">
    <property type="entry name" value="Ankyrin repeat-containing domain"/>
    <property type="match status" value="3"/>
</dbReference>
<evidence type="ECO:0000256" key="1">
    <source>
        <dbReference type="ARBA" id="ARBA00022723"/>
    </source>
</evidence>
<accession>A0A0C3JUQ0</accession>
<dbReference type="Gene3D" id="3.30.40.10">
    <property type="entry name" value="Zinc/RING finger domain, C3HC4 (zinc finger)"/>
    <property type="match status" value="2"/>
</dbReference>
<evidence type="ECO:0008006" key="13">
    <source>
        <dbReference type="Google" id="ProtNLM"/>
    </source>
</evidence>
<dbReference type="InterPro" id="IPR000306">
    <property type="entry name" value="Znf_FYVE"/>
</dbReference>
<dbReference type="SMART" id="SM00184">
    <property type="entry name" value="RING"/>
    <property type="match status" value="2"/>
</dbReference>
<dbReference type="PROSITE" id="PS50297">
    <property type="entry name" value="ANK_REP_REGION"/>
    <property type="match status" value="3"/>
</dbReference>
<dbReference type="CDD" id="cd15760">
    <property type="entry name" value="FYVE_scVPS27p_like"/>
    <property type="match status" value="1"/>
</dbReference>
<feature type="compositionally biased region" description="Acidic residues" evidence="8">
    <location>
        <begin position="571"/>
        <end position="585"/>
    </location>
</feature>
<dbReference type="OrthoDB" id="10057496at2759"/>
<dbReference type="InterPro" id="IPR013083">
    <property type="entry name" value="Znf_RING/FYVE/PHD"/>
</dbReference>
<organism evidence="11 12">
    <name type="scientific">Pisolithus tinctorius Marx 270</name>
    <dbReference type="NCBI Taxonomy" id="870435"/>
    <lineage>
        <taxon>Eukaryota</taxon>
        <taxon>Fungi</taxon>
        <taxon>Dikarya</taxon>
        <taxon>Basidiomycota</taxon>
        <taxon>Agaricomycotina</taxon>
        <taxon>Agaricomycetes</taxon>
        <taxon>Agaricomycetidae</taxon>
        <taxon>Boletales</taxon>
        <taxon>Sclerodermatineae</taxon>
        <taxon>Pisolithaceae</taxon>
        <taxon>Pisolithus</taxon>
    </lineage>
</organism>
<dbReference type="InterPro" id="IPR002110">
    <property type="entry name" value="Ankyrin_rpt"/>
</dbReference>
<evidence type="ECO:0000256" key="2">
    <source>
        <dbReference type="ARBA" id="ARBA00022737"/>
    </source>
</evidence>
<feature type="non-terminal residue" evidence="11">
    <location>
        <position position="1"/>
    </location>
</feature>
<dbReference type="InterPro" id="IPR011011">
    <property type="entry name" value="Znf_FYVE_PHD"/>
</dbReference>
<evidence type="ECO:0000256" key="6">
    <source>
        <dbReference type="PROSITE-ProRule" id="PRU00023"/>
    </source>
</evidence>
<feature type="repeat" description="ANK" evidence="6">
    <location>
        <begin position="161"/>
        <end position="194"/>
    </location>
</feature>
<evidence type="ECO:0000256" key="5">
    <source>
        <dbReference type="ARBA" id="ARBA00023043"/>
    </source>
</evidence>
<dbReference type="EMBL" id="KN831947">
    <property type="protein sequence ID" value="KIO12838.1"/>
    <property type="molecule type" value="Genomic_DNA"/>
</dbReference>
<dbReference type="SMART" id="SM00064">
    <property type="entry name" value="FYVE"/>
    <property type="match status" value="1"/>
</dbReference>
<dbReference type="PANTHER" id="PTHR24171">
    <property type="entry name" value="ANKYRIN REPEAT DOMAIN-CONTAINING PROTEIN 39-RELATED"/>
    <property type="match status" value="1"/>
</dbReference>
<evidence type="ECO:0000256" key="8">
    <source>
        <dbReference type="SAM" id="MobiDB-lite"/>
    </source>
</evidence>
<dbReference type="SUPFAM" id="SSF48403">
    <property type="entry name" value="Ankyrin repeat"/>
    <property type="match status" value="1"/>
</dbReference>
<dbReference type="InterPro" id="IPR001841">
    <property type="entry name" value="Znf_RING"/>
</dbReference>
<sequence>PIQNQSHPSPAQLEALCAAASSGDLALLEKLFSTALQSGELEPFALANDASSRTGYTALHSAASRGFLDIVRWLIEECGAMPDLEDREGETALHKAALHGHLPIIKYLLPDKADVHARDADGWTALHNACSKADIVRWLCEQGGAATEANNIKGVDLPSNDGWTPLMNAASKGHLPVVLYLLTKQGANPVARNNWGETAYDVAAAVFEVWICEVLQKAEAERWRYTTVPYNPLAVHTTVPLILYEYQRLDMRFKTLAVSGGKPKFSSFGLGRHGRHPPFELRLPSPDEDTGAVLVASSRSDDQRPLRTAPYTLCKPSRASGAMPEATEKSHFWLSDWTLDITPPGVDAEFGWQYAPAFDTADEEWSAERPPQLERLLSGSGFMTAGLSTSTRTYNHVANASSSASSSRSVHAQTWVRRRRWVRLMRRRLDIPPLPFMQPDGALYHLATDGTLIPCIGEVENGSPGDPDGLELGTMPPNPLSSAQDYVARARYLVGNRSRDTEIDREEFPAIEARRVIAKLERATTELRQGILGDDNLERRTQAEVLLNTYGRELERRRLSASAQGLIMSQSDDDPGDDDDDDDDEKEFHYPGGSLSESVRASTVGPASADHRTSVSRTPSDLTPHLSQAAEFRVPTCEAPQKMVTSRWQPTPHLIYARWERDEEVTVCNNCRRRFTFILRRHCRKCGRIFCDRCSSHRAPLDASDIVYDPAFTETIASGSLQRVCDSCFSEPNASMLARYQTSGVVEDTVDHDRLAAPNPLSRQISSSQLSDLAECPVCAVSLADLGLPADQEAHVKGCLDGGLGPSAPQAAKYLVYKLPAESTLLGVECVICLEEFTKGSLVARLSCLCSFHNACFVSWLKRDRYCPVHAR</sequence>
<dbReference type="Proteomes" id="UP000054217">
    <property type="component" value="Unassembled WGS sequence"/>
</dbReference>